<organism evidence="1 2">
    <name type="scientific">Acropora cervicornis</name>
    <name type="common">Staghorn coral</name>
    <dbReference type="NCBI Taxonomy" id="6130"/>
    <lineage>
        <taxon>Eukaryota</taxon>
        <taxon>Metazoa</taxon>
        <taxon>Cnidaria</taxon>
        <taxon>Anthozoa</taxon>
        <taxon>Hexacorallia</taxon>
        <taxon>Scleractinia</taxon>
        <taxon>Astrocoeniina</taxon>
        <taxon>Acroporidae</taxon>
        <taxon>Acropora</taxon>
    </lineage>
</organism>
<accession>A0AAD9QSH4</accession>
<reference evidence="1" key="2">
    <citation type="journal article" date="2023" name="Science">
        <title>Genomic signatures of disease resistance in endangered staghorn corals.</title>
        <authorList>
            <person name="Vollmer S.V."/>
            <person name="Selwyn J.D."/>
            <person name="Despard B.A."/>
            <person name="Roesel C.L."/>
        </authorList>
    </citation>
    <scope>NUCLEOTIDE SEQUENCE</scope>
    <source>
        <strain evidence="1">K2</strain>
    </source>
</reference>
<evidence type="ECO:0000313" key="2">
    <source>
        <dbReference type="Proteomes" id="UP001249851"/>
    </source>
</evidence>
<comment type="caution">
    <text evidence="1">The sequence shown here is derived from an EMBL/GenBank/DDBJ whole genome shotgun (WGS) entry which is preliminary data.</text>
</comment>
<protein>
    <submittedName>
        <fullName evidence="1">Uncharacterized protein</fullName>
    </submittedName>
</protein>
<sequence length="110" mass="12637">MSTRPAVASLAYISRSKRRRGPPVLQSRRRKNNAYFLEEREERSQNIFGGKTNGMYEEPSQQMAVYQHTVSGKSDKTCIYRRQAFNSILDYVDRSEGDGDVKIDDLIQGD</sequence>
<dbReference type="AlphaFoldDB" id="A0AAD9QSH4"/>
<keyword evidence="2" id="KW-1185">Reference proteome</keyword>
<name>A0AAD9QSH4_ACRCE</name>
<proteinExistence type="predicted"/>
<dbReference type="Proteomes" id="UP001249851">
    <property type="component" value="Unassembled WGS sequence"/>
</dbReference>
<dbReference type="EMBL" id="JARQWQ010000016">
    <property type="protein sequence ID" value="KAK2566558.1"/>
    <property type="molecule type" value="Genomic_DNA"/>
</dbReference>
<evidence type="ECO:0000313" key="1">
    <source>
        <dbReference type="EMBL" id="KAK2566558.1"/>
    </source>
</evidence>
<reference evidence="1" key="1">
    <citation type="journal article" date="2023" name="G3 (Bethesda)">
        <title>Whole genome assembly and annotation of the endangered Caribbean coral Acropora cervicornis.</title>
        <authorList>
            <person name="Selwyn J.D."/>
            <person name="Vollmer S.V."/>
        </authorList>
    </citation>
    <scope>NUCLEOTIDE SEQUENCE</scope>
    <source>
        <strain evidence="1">K2</strain>
    </source>
</reference>
<gene>
    <name evidence="1" type="ORF">P5673_009186</name>
</gene>